<dbReference type="SUPFAM" id="SSF48695">
    <property type="entry name" value="Multiheme cytochromes"/>
    <property type="match status" value="1"/>
</dbReference>
<dbReference type="RefSeq" id="WP_160797295.1">
    <property type="nucleotide sequence ID" value="NZ_WRPA01000013.1"/>
</dbReference>
<dbReference type="NCBIfam" id="TIGR03507">
    <property type="entry name" value="decahem_SO1788"/>
    <property type="match status" value="1"/>
</dbReference>
<feature type="chain" id="PRO_5026734354" evidence="3">
    <location>
        <begin position="23"/>
        <end position="725"/>
    </location>
</feature>
<reference evidence="6 7" key="1">
    <citation type="submission" date="2019-12" db="EMBL/GenBank/DDBJ databases">
        <title>Shewanella insulae sp. nov., isolated from a tidal flat.</title>
        <authorList>
            <person name="Yoon J.-H."/>
        </authorList>
    </citation>
    <scope>NUCLEOTIDE SEQUENCE [LARGE SCALE GENOMIC DNA]</scope>
    <source>
        <strain evidence="6 7">JBTF-M18</strain>
    </source>
</reference>
<evidence type="ECO:0000313" key="7">
    <source>
        <dbReference type="Proteomes" id="UP000474778"/>
    </source>
</evidence>
<keyword evidence="7" id="KW-1185">Reference proteome</keyword>
<dbReference type="GO" id="GO:0016491">
    <property type="term" value="F:oxidoreductase activity"/>
    <property type="evidence" value="ECO:0007669"/>
    <property type="project" value="TreeGrafter"/>
</dbReference>
<dbReference type="CDD" id="cd08168">
    <property type="entry name" value="Cytochrom_C3"/>
    <property type="match status" value="1"/>
</dbReference>
<dbReference type="InterPro" id="IPR020014">
    <property type="entry name" value="Decahaem_cyt-c_OmcA/MtrC"/>
</dbReference>
<evidence type="ECO:0000256" key="2">
    <source>
        <dbReference type="SAM" id="MobiDB-lite"/>
    </source>
</evidence>
<protein>
    <submittedName>
        <fullName evidence="6">OmcA/MtrC family decaheme c-type cytochrome</fullName>
    </submittedName>
</protein>
<dbReference type="InterPro" id="IPR023119">
    <property type="entry name" value="Multihaem_cyt_PRC_cyt_su-like"/>
</dbReference>
<feature type="region of interest" description="Disordered" evidence="2">
    <location>
        <begin position="28"/>
        <end position="48"/>
    </location>
</feature>
<dbReference type="Gene3D" id="3.90.10.10">
    <property type="entry name" value="Cytochrome C3"/>
    <property type="match status" value="1"/>
</dbReference>
<dbReference type="Proteomes" id="UP000474778">
    <property type="component" value="Unassembled WGS sequence"/>
</dbReference>
<feature type="domain" description="OmcA-like N-terminal" evidence="4">
    <location>
        <begin position="124"/>
        <end position="207"/>
    </location>
</feature>
<evidence type="ECO:0000259" key="4">
    <source>
        <dbReference type="Pfam" id="PF22112"/>
    </source>
</evidence>
<dbReference type="Pfam" id="PF22112">
    <property type="entry name" value="OmcA-like_N"/>
    <property type="match status" value="1"/>
</dbReference>
<dbReference type="EMBL" id="WRPA01000013">
    <property type="protein sequence ID" value="MXR69819.1"/>
    <property type="molecule type" value="Genomic_DNA"/>
</dbReference>
<dbReference type="Pfam" id="PF22113">
    <property type="entry name" value="Mtrc-MtrF_II-IV_dom"/>
    <property type="match status" value="2"/>
</dbReference>
<gene>
    <name evidence="6" type="ORF">GNT65_14245</name>
</gene>
<dbReference type="Gene3D" id="1.10.468.10">
    <property type="entry name" value="Photosynthetic Reaction Center, subunit C, domain 2"/>
    <property type="match status" value="1"/>
</dbReference>
<sequence>MMITTKTTTLAALIASAMMLSACGDGNDGKDGIDGENGQPGTPGTPGAVGLHIDMAEEAIANINKASYADGIISVDFELENRQGVGLFGLTGENPFHDFRFSLAQLQTHEGSDLKQWISLLNDTTNDDGTTFEQGFEKIKDCIECLVDHNDGSYTYTFNTNLLTAEDAAGIEFNPDLTQRIAIEMQFEYDSGHELAENAHFDWIPSTNGSEGIESRELVTMQTCYTCHQADSLKAHGGRRLDLENCQACHNGIVTDPNAISVEFGHMVHAIHMGPHREGKDADGNVVPMPYTIAGYGGDHAFDYPAFPTKPFMDCAACHVEDDNLADKDLWLANANANACTGCHTDSPAQHQSDKNPALSCTDCHSAAVHGDHAKPYQAAKDYDVTINKVAISAANEISFDMAITDPAGNLVSQQEVYKLGYSKPYMVVSWDVEKDYPDYDQSPYSQRRIDIKDPTKATWNADNSVSVKVAMNFPADIASRSLEILPVLKVCFAEGSGTRVSCDADNAYPAYVQTDALRTVLDDSEAVVADRRAIIDSQSCYGCHSFEFYHDSNGVNCIACHTNDKKLGAVEDANGDAVAWGEMKSTSFMYKAHKAKGHDNGHGGSGTLLKTDCMTCHSAEQGWGGLSYGFELGRNPGQAHTVPSFIPGKSNDPAVNPVATWYASSDAAACMSCHQKYLSEAAVAHMEGNGAYIGADKASAKAAREACATCHTPEKLMHAHGHQL</sequence>
<comment type="caution">
    <text evidence="6">The sequence shown here is derived from an EMBL/GenBank/DDBJ whole genome shotgun (WGS) entry which is preliminary data.</text>
</comment>
<dbReference type="PROSITE" id="PS51257">
    <property type="entry name" value="PROKAR_LIPOPROTEIN"/>
    <property type="match status" value="1"/>
</dbReference>
<dbReference type="PANTHER" id="PTHR35038">
    <property type="entry name" value="DISSIMILATORY SULFITE REDUCTASE SIRA"/>
    <property type="match status" value="1"/>
</dbReference>
<dbReference type="InterPro" id="IPR036280">
    <property type="entry name" value="Multihaem_cyt_sf"/>
</dbReference>
<name>A0A6L7HZS6_9GAMM</name>
<evidence type="ECO:0000259" key="5">
    <source>
        <dbReference type="Pfam" id="PF22113"/>
    </source>
</evidence>
<dbReference type="PANTHER" id="PTHR35038:SF6">
    <property type="entry name" value="SURFACE LOCALIZED DECAHEME CYTOCHROME C LIPOPROTEIN"/>
    <property type="match status" value="1"/>
</dbReference>
<evidence type="ECO:0000256" key="3">
    <source>
        <dbReference type="SAM" id="SignalP"/>
    </source>
</evidence>
<dbReference type="InterPro" id="IPR054336">
    <property type="entry name" value="OmcA-like_N"/>
</dbReference>
<dbReference type="InterPro" id="IPR054337">
    <property type="entry name" value="Mtrc-MtrF-like_dom_II/IV"/>
</dbReference>
<feature type="domain" description="Outer membrane cytochrome MtrC/MtrF-like" evidence="5">
    <location>
        <begin position="216"/>
        <end position="334"/>
    </location>
</feature>
<accession>A0A6L7HZS6</accession>
<dbReference type="Gene3D" id="1.10.720.180">
    <property type="match status" value="1"/>
</dbReference>
<evidence type="ECO:0000313" key="6">
    <source>
        <dbReference type="EMBL" id="MXR69819.1"/>
    </source>
</evidence>
<evidence type="ECO:0000256" key="1">
    <source>
        <dbReference type="ARBA" id="ARBA00022729"/>
    </source>
</evidence>
<organism evidence="6 7">
    <name type="scientific">Shewanella insulae</name>
    <dbReference type="NCBI Taxonomy" id="2681496"/>
    <lineage>
        <taxon>Bacteria</taxon>
        <taxon>Pseudomonadati</taxon>
        <taxon>Pseudomonadota</taxon>
        <taxon>Gammaproteobacteria</taxon>
        <taxon>Alteromonadales</taxon>
        <taxon>Shewanellaceae</taxon>
        <taxon>Shewanella</taxon>
    </lineage>
</organism>
<feature type="signal peptide" evidence="3">
    <location>
        <begin position="1"/>
        <end position="22"/>
    </location>
</feature>
<dbReference type="InterPro" id="IPR051829">
    <property type="entry name" value="Multiheme_Cytochr_ET"/>
</dbReference>
<proteinExistence type="predicted"/>
<feature type="domain" description="Outer membrane cytochrome MtrC/MtrF-like" evidence="5">
    <location>
        <begin position="533"/>
        <end position="721"/>
    </location>
</feature>
<dbReference type="AlphaFoldDB" id="A0A6L7HZS6"/>
<keyword evidence="1 3" id="KW-0732">Signal</keyword>